<evidence type="ECO:0000313" key="3">
    <source>
        <dbReference type="Proteomes" id="UP000316882"/>
    </source>
</evidence>
<organism evidence="2 3">
    <name type="scientific">Brevibacillus parabrevis</name>
    <dbReference type="NCBI Taxonomy" id="54914"/>
    <lineage>
        <taxon>Bacteria</taxon>
        <taxon>Bacillati</taxon>
        <taxon>Bacillota</taxon>
        <taxon>Bacilli</taxon>
        <taxon>Bacillales</taxon>
        <taxon>Paenibacillaceae</taxon>
        <taxon>Brevibacillus</taxon>
    </lineage>
</organism>
<dbReference type="Gene3D" id="3.40.50.12500">
    <property type="match status" value="1"/>
</dbReference>
<dbReference type="AlphaFoldDB" id="A0A4Y3PIU8"/>
<dbReference type="InterPro" id="IPR052186">
    <property type="entry name" value="Hydantoin_racemase-like"/>
</dbReference>
<evidence type="ECO:0000313" key="2">
    <source>
        <dbReference type="EMBL" id="GEB33364.1"/>
    </source>
</evidence>
<dbReference type="RefSeq" id="WP_122963695.1">
    <property type="nucleotide sequence ID" value="NZ_BJMH01000013.1"/>
</dbReference>
<dbReference type="EMBL" id="BJMH01000013">
    <property type="protein sequence ID" value="GEB33364.1"/>
    <property type="molecule type" value="Genomic_DNA"/>
</dbReference>
<dbReference type="InterPro" id="IPR053714">
    <property type="entry name" value="Iso_Racemase_Enz_sf"/>
</dbReference>
<dbReference type="Pfam" id="PF01177">
    <property type="entry name" value="Asp_Glu_race"/>
    <property type="match status" value="1"/>
</dbReference>
<comment type="similarity">
    <text evidence="1">Belongs to the HyuE racemase family.</text>
</comment>
<accession>A0A4Y3PIU8</accession>
<protein>
    <submittedName>
        <fullName evidence="2">Hydantoin racemase</fullName>
    </submittedName>
</protein>
<sequence>MEKRILWINPVTTDLFNTIFKSEFDRIKQAGTIVDVVSLTPGPGPTHLEYNCYEVMLMPEILRVIKKAEEDGYDAAIIGCFYDPVLRAAREISKKMVVTAPAEASLHIAATLGESISIIVGRRKWIPEMRENVHKYGFADKLASFKSLDMGVHDFQKDHQVTMQRMREAAREAVEKDGANVLVLGCTIEFGFYREIQEELGVPVIDASLAPFKYAEFLIELNQKFGWSHSKLDGYQSPPDDEVACWKLF</sequence>
<evidence type="ECO:0000256" key="1">
    <source>
        <dbReference type="ARBA" id="ARBA00038414"/>
    </source>
</evidence>
<dbReference type="PANTHER" id="PTHR28047">
    <property type="entry name" value="PROTEIN DCG1"/>
    <property type="match status" value="1"/>
</dbReference>
<gene>
    <name evidence="2" type="primary">hyuE</name>
    <name evidence="2" type="ORF">BPA01_29440</name>
</gene>
<comment type="caution">
    <text evidence="2">The sequence shown here is derived from an EMBL/GenBank/DDBJ whole genome shotgun (WGS) entry which is preliminary data.</text>
</comment>
<name>A0A4Y3PIU8_BREPA</name>
<dbReference type="GO" id="GO:0047661">
    <property type="term" value="F:amino-acid racemase activity"/>
    <property type="evidence" value="ECO:0007669"/>
    <property type="project" value="InterPro"/>
</dbReference>
<keyword evidence="3" id="KW-1185">Reference proteome</keyword>
<reference evidence="2 3" key="1">
    <citation type="submission" date="2019-06" db="EMBL/GenBank/DDBJ databases">
        <title>Whole genome shotgun sequence of Brevibacillus parabrevis NBRC 12334.</title>
        <authorList>
            <person name="Hosoyama A."/>
            <person name="Uohara A."/>
            <person name="Ohji S."/>
            <person name="Ichikawa N."/>
        </authorList>
    </citation>
    <scope>NUCLEOTIDE SEQUENCE [LARGE SCALE GENOMIC DNA]</scope>
    <source>
        <strain evidence="2 3">NBRC 12334</strain>
    </source>
</reference>
<dbReference type="InterPro" id="IPR015942">
    <property type="entry name" value="Asp/Glu/hydantoin_racemase"/>
</dbReference>
<dbReference type="Proteomes" id="UP000316882">
    <property type="component" value="Unassembled WGS sequence"/>
</dbReference>
<proteinExistence type="inferred from homology"/>
<dbReference type="PANTHER" id="PTHR28047:SF5">
    <property type="entry name" value="PROTEIN DCG1"/>
    <property type="match status" value="1"/>
</dbReference>